<protein>
    <submittedName>
        <fullName evidence="2">Uncharacterized protein</fullName>
    </submittedName>
</protein>
<name>A0AAV0FTC8_9ASTE</name>
<gene>
    <name evidence="2" type="ORF">CEPIT_LOCUS37044</name>
</gene>
<keyword evidence="1" id="KW-0812">Transmembrane</keyword>
<evidence type="ECO:0000313" key="3">
    <source>
        <dbReference type="Proteomes" id="UP001152523"/>
    </source>
</evidence>
<proteinExistence type="predicted"/>
<feature type="transmembrane region" description="Helical" evidence="1">
    <location>
        <begin position="69"/>
        <end position="88"/>
    </location>
</feature>
<dbReference type="Proteomes" id="UP001152523">
    <property type="component" value="Unassembled WGS sequence"/>
</dbReference>
<organism evidence="2 3">
    <name type="scientific">Cuscuta epithymum</name>
    <dbReference type="NCBI Taxonomy" id="186058"/>
    <lineage>
        <taxon>Eukaryota</taxon>
        <taxon>Viridiplantae</taxon>
        <taxon>Streptophyta</taxon>
        <taxon>Embryophyta</taxon>
        <taxon>Tracheophyta</taxon>
        <taxon>Spermatophyta</taxon>
        <taxon>Magnoliopsida</taxon>
        <taxon>eudicotyledons</taxon>
        <taxon>Gunneridae</taxon>
        <taxon>Pentapetalae</taxon>
        <taxon>asterids</taxon>
        <taxon>lamiids</taxon>
        <taxon>Solanales</taxon>
        <taxon>Convolvulaceae</taxon>
        <taxon>Cuscuteae</taxon>
        <taxon>Cuscuta</taxon>
        <taxon>Cuscuta subgen. Cuscuta</taxon>
    </lineage>
</organism>
<accession>A0AAV0FTC8</accession>
<keyword evidence="3" id="KW-1185">Reference proteome</keyword>
<reference evidence="2" key="1">
    <citation type="submission" date="2022-07" db="EMBL/GenBank/DDBJ databases">
        <authorList>
            <person name="Macas J."/>
            <person name="Novak P."/>
            <person name="Neumann P."/>
        </authorList>
    </citation>
    <scope>NUCLEOTIDE SEQUENCE</scope>
</reference>
<keyword evidence="1" id="KW-1133">Transmembrane helix</keyword>
<dbReference type="EMBL" id="CAMAPF010001011">
    <property type="protein sequence ID" value="CAH9138741.1"/>
    <property type="molecule type" value="Genomic_DNA"/>
</dbReference>
<evidence type="ECO:0000256" key="1">
    <source>
        <dbReference type="SAM" id="Phobius"/>
    </source>
</evidence>
<keyword evidence="1" id="KW-0472">Membrane</keyword>
<comment type="caution">
    <text evidence="2">The sequence shown here is derived from an EMBL/GenBank/DDBJ whole genome shotgun (WGS) entry which is preliminary data.</text>
</comment>
<evidence type="ECO:0000313" key="2">
    <source>
        <dbReference type="EMBL" id="CAH9138741.1"/>
    </source>
</evidence>
<sequence>MKEDGCKGGIILGLCKGGIIMIRKSIRPSIKIPLNQTLEVSNSFLSGKPSLLTGNEFLIGYCAHMETHMTVFFFFSFFLFSFSCSFLLRPFQQPPSGLPPSPLLPFLPSTSTLSSPNSHPPVVGQCFTPQLERDPRRWRFSSTSCTPEWRMPPSHRSLIYCPRVDGFR</sequence>
<dbReference type="AlphaFoldDB" id="A0AAV0FTC8"/>